<organism evidence="1 2">
    <name type="scientific">Acaulospora colombiana</name>
    <dbReference type="NCBI Taxonomy" id="27376"/>
    <lineage>
        <taxon>Eukaryota</taxon>
        <taxon>Fungi</taxon>
        <taxon>Fungi incertae sedis</taxon>
        <taxon>Mucoromycota</taxon>
        <taxon>Glomeromycotina</taxon>
        <taxon>Glomeromycetes</taxon>
        <taxon>Diversisporales</taxon>
        <taxon>Acaulosporaceae</taxon>
        <taxon>Acaulospora</taxon>
    </lineage>
</organism>
<dbReference type="EMBL" id="CAJVPT010024370">
    <property type="protein sequence ID" value="CAG8670164.1"/>
    <property type="molecule type" value="Genomic_DNA"/>
</dbReference>
<proteinExistence type="predicted"/>
<name>A0ACA9NVU5_9GLOM</name>
<evidence type="ECO:0000313" key="2">
    <source>
        <dbReference type="Proteomes" id="UP000789525"/>
    </source>
</evidence>
<protein>
    <submittedName>
        <fullName evidence="1">5604_t:CDS:1</fullName>
    </submittedName>
</protein>
<sequence>MGLNQGRVDCRRSKRLLVLRKEDQQACKREGVAARWAWEWYAQWRRLVGTGTNDEQRLKLSLGTGVDDIKDDSE</sequence>
<reference evidence="1" key="1">
    <citation type="submission" date="2021-06" db="EMBL/GenBank/DDBJ databases">
        <authorList>
            <person name="Kallberg Y."/>
            <person name="Tangrot J."/>
            <person name="Rosling A."/>
        </authorList>
    </citation>
    <scope>NUCLEOTIDE SEQUENCE</scope>
    <source>
        <strain evidence="1">CL356</strain>
    </source>
</reference>
<accession>A0ACA9NVU5</accession>
<dbReference type="Proteomes" id="UP000789525">
    <property type="component" value="Unassembled WGS sequence"/>
</dbReference>
<comment type="caution">
    <text evidence="1">The sequence shown here is derived from an EMBL/GenBank/DDBJ whole genome shotgun (WGS) entry which is preliminary data.</text>
</comment>
<evidence type="ECO:0000313" key="1">
    <source>
        <dbReference type="EMBL" id="CAG8670164.1"/>
    </source>
</evidence>
<keyword evidence="2" id="KW-1185">Reference proteome</keyword>
<gene>
    <name evidence="1" type="ORF">ACOLOM_LOCUS8919</name>
</gene>